<dbReference type="InterPro" id="IPR052709">
    <property type="entry name" value="Transposase-MT_Hybrid"/>
</dbReference>
<comment type="caution">
    <text evidence="1">The sequence shown here is derived from an EMBL/GenBank/DDBJ whole genome shotgun (WGS) entry which is preliminary data.</text>
</comment>
<protein>
    <recommendedName>
        <fullName evidence="3">Transposase</fullName>
    </recommendedName>
</protein>
<reference evidence="1 2" key="1">
    <citation type="submission" date="2023-08" db="EMBL/GenBank/DDBJ databases">
        <title>A Necator americanus chromosomal reference genome.</title>
        <authorList>
            <person name="Ilik V."/>
            <person name="Petrzelkova K.J."/>
            <person name="Pardy F."/>
            <person name="Fuh T."/>
            <person name="Niatou-Singa F.S."/>
            <person name="Gouil Q."/>
            <person name="Baker L."/>
            <person name="Ritchie M.E."/>
            <person name="Jex A.R."/>
            <person name="Gazzola D."/>
            <person name="Li H."/>
            <person name="Toshio Fujiwara R."/>
            <person name="Zhan B."/>
            <person name="Aroian R.V."/>
            <person name="Pafco B."/>
            <person name="Schwarz E.M."/>
        </authorList>
    </citation>
    <scope>NUCLEOTIDE SEQUENCE [LARGE SCALE GENOMIC DNA]</scope>
    <source>
        <strain evidence="1 2">Aroian</strain>
        <tissue evidence="1">Whole animal</tissue>
    </source>
</reference>
<dbReference type="Gene3D" id="3.30.420.10">
    <property type="entry name" value="Ribonuclease H-like superfamily/Ribonuclease H"/>
    <property type="match status" value="1"/>
</dbReference>
<organism evidence="1 2">
    <name type="scientific">Necator americanus</name>
    <name type="common">Human hookworm</name>
    <dbReference type="NCBI Taxonomy" id="51031"/>
    <lineage>
        <taxon>Eukaryota</taxon>
        <taxon>Metazoa</taxon>
        <taxon>Ecdysozoa</taxon>
        <taxon>Nematoda</taxon>
        <taxon>Chromadorea</taxon>
        <taxon>Rhabditida</taxon>
        <taxon>Rhabditina</taxon>
        <taxon>Rhabditomorpha</taxon>
        <taxon>Strongyloidea</taxon>
        <taxon>Ancylostomatidae</taxon>
        <taxon>Bunostominae</taxon>
        <taxon>Necator</taxon>
    </lineage>
</organism>
<proteinExistence type="predicted"/>
<evidence type="ECO:0000313" key="2">
    <source>
        <dbReference type="Proteomes" id="UP001303046"/>
    </source>
</evidence>
<evidence type="ECO:0000313" key="1">
    <source>
        <dbReference type="EMBL" id="KAK6746274.1"/>
    </source>
</evidence>
<dbReference type="EMBL" id="JAVFWL010000003">
    <property type="protein sequence ID" value="KAK6746274.1"/>
    <property type="molecule type" value="Genomic_DNA"/>
</dbReference>
<dbReference type="InterPro" id="IPR001888">
    <property type="entry name" value="Transposase_1"/>
</dbReference>
<sequence>MTMKLDKWVPHELTESQKNRHFEISSAHLLRNENDPFLERIVTCDEKWILYDNRRRSAHWLDQKEAPRHHPKPKTHQKKIMVTVWWSAAGMIHYTFLNPGETITAEKYCQQIDKMHQKLRSLCPALINRKRAILLHDNARPHVSLITRQKLHELGYETLDHPPYSPDLSPTDFHFFKHFDNFLREKHFRNHDDAETAFDELILSRTPDFYDIGIKKHASRWQKCQKCVNCNGDYFD</sequence>
<evidence type="ECO:0008006" key="3">
    <source>
        <dbReference type="Google" id="ProtNLM"/>
    </source>
</evidence>
<name>A0ABR1D725_NECAM</name>
<dbReference type="PANTHER" id="PTHR46060">
    <property type="entry name" value="MARINER MOS1 TRANSPOSASE-LIKE PROTEIN"/>
    <property type="match status" value="1"/>
</dbReference>
<dbReference type="InterPro" id="IPR036397">
    <property type="entry name" value="RNaseH_sf"/>
</dbReference>
<accession>A0ABR1D725</accession>
<keyword evidence="2" id="KW-1185">Reference proteome</keyword>
<dbReference type="Proteomes" id="UP001303046">
    <property type="component" value="Unassembled WGS sequence"/>
</dbReference>
<dbReference type="Pfam" id="PF01359">
    <property type="entry name" value="Transposase_1"/>
    <property type="match status" value="1"/>
</dbReference>
<dbReference type="PANTHER" id="PTHR46060:SF2">
    <property type="entry name" value="HISTONE-LYSINE N-METHYLTRANSFERASE SETMAR"/>
    <property type="match status" value="1"/>
</dbReference>
<gene>
    <name evidence="1" type="primary">Necator_chrIII.g13174</name>
    <name evidence="1" type="ORF">RB195_012407</name>
</gene>